<dbReference type="EMBL" id="NRRU01000164">
    <property type="protein sequence ID" value="MBK1715840.1"/>
    <property type="molecule type" value="Genomic_DNA"/>
</dbReference>
<keyword evidence="2" id="KW-1185">Reference proteome</keyword>
<protein>
    <submittedName>
        <fullName evidence="1">Uncharacterized protein</fullName>
    </submittedName>
</protein>
<sequence length="133" mass="14585">LPERVRAELARRRSVLLLAAADDGGTLTGWWLGVDAQGRTRARRCALAGEAGTPTAGWRYWHAHRDDDRAPARLGTRADQPGQAPLRLRLAAGPRPLLAPGELWADLLEPVLARRCLGTQWTWLVACAPSPWP</sequence>
<organism evidence="1 2">
    <name type="scientific">Rubrivivax gelatinosus</name>
    <name type="common">Rhodocyclus gelatinosus</name>
    <name type="synonym">Rhodopseudomonas gelatinosa</name>
    <dbReference type="NCBI Taxonomy" id="28068"/>
    <lineage>
        <taxon>Bacteria</taxon>
        <taxon>Pseudomonadati</taxon>
        <taxon>Pseudomonadota</taxon>
        <taxon>Betaproteobacteria</taxon>
        <taxon>Burkholderiales</taxon>
        <taxon>Sphaerotilaceae</taxon>
        <taxon>Rubrivivax</taxon>
    </lineage>
</organism>
<evidence type="ECO:0000313" key="2">
    <source>
        <dbReference type="Proteomes" id="UP001041814"/>
    </source>
</evidence>
<evidence type="ECO:0000313" key="1">
    <source>
        <dbReference type="EMBL" id="MBK1715840.1"/>
    </source>
</evidence>
<gene>
    <name evidence="1" type="ORF">CKO43_24130</name>
</gene>
<proteinExistence type="predicted"/>
<reference evidence="1" key="1">
    <citation type="submission" date="2017-08" db="EMBL/GenBank/DDBJ databases">
        <authorList>
            <person name="Imhoff J.F."/>
            <person name="Rahn T."/>
            <person name="Kuenzel S."/>
            <person name="Neulinger S.C."/>
        </authorList>
    </citation>
    <scope>NUCLEOTIDE SEQUENCE</scope>
    <source>
        <strain evidence="1">IM 151</strain>
    </source>
</reference>
<feature type="non-terminal residue" evidence="1">
    <location>
        <position position="1"/>
    </location>
</feature>
<reference evidence="1" key="2">
    <citation type="journal article" date="2020" name="Microorganisms">
        <title>Osmotic Adaptation and Compatible Solute Biosynthesis of Phototrophic Bacteria as Revealed from Genome Analyses.</title>
        <authorList>
            <person name="Imhoff J.F."/>
            <person name="Rahn T."/>
            <person name="Kunzel S."/>
            <person name="Keller A."/>
            <person name="Neulinger S.C."/>
        </authorList>
    </citation>
    <scope>NUCLEOTIDE SEQUENCE</scope>
    <source>
        <strain evidence="1">IM 151</strain>
    </source>
</reference>
<name>A0ABS1E1T7_RUBGE</name>
<comment type="caution">
    <text evidence="1">The sequence shown here is derived from an EMBL/GenBank/DDBJ whole genome shotgun (WGS) entry which is preliminary data.</text>
</comment>
<dbReference type="RefSeq" id="WP_200380293.1">
    <property type="nucleotide sequence ID" value="NZ_NRRU01000164.1"/>
</dbReference>
<accession>A0ABS1E1T7</accession>
<dbReference type="Proteomes" id="UP001041814">
    <property type="component" value="Unassembled WGS sequence"/>
</dbReference>